<sequence length="364" mass="38388">MRPFNLTLGSKGDGPQGVARSEPAVFNSPCFRGGMIRLRLAMPVALAWGLAVSCGLGTTAAMAATASHHIRNGRIATDYGAEVSYLQTTDSVTGATSDIGGPNRVRGCNLAASQDGKTLAYSTVCGYFAGRGSDTVSMMNRDGTGQRVVWRMPSDFGSRQSVVGNPAISPDGKRILFGTFPHGPSQTRYWTIHTDGTGLAPLDLGVGTAPDGVPRFSPDGRTLAFTIGGVIWLKKGHKPAAPLAVRKPGLPNDPQYGWLRWSPDGRHLVFADGKGLYEVAAGGSTWRTLATSPNTSTGYFEPTYSPDGTQLAFMSITPSGDPGGDLLRSIAGLTLARPGTPRTILPGNPAYQVADPVWLSPQWR</sequence>
<comment type="caution">
    <text evidence="2">The sequence shown here is derived from an EMBL/GenBank/DDBJ whole genome shotgun (WGS) entry which is preliminary data.</text>
</comment>
<organism evidence="2 3">
    <name type="scientific">Streptomyces alanosinicus</name>
    <dbReference type="NCBI Taxonomy" id="68171"/>
    <lineage>
        <taxon>Bacteria</taxon>
        <taxon>Bacillati</taxon>
        <taxon>Actinomycetota</taxon>
        <taxon>Actinomycetes</taxon>
        <taxon>Kitasatosporales</taxon>
        <taxon>Streptomycetaceae</taxon>
        <taxon>Streptomyces</taxon>
    </lineage>
</organism>
<keyword evidence="1" id="KW-0472">Membrane</keyword>
<reference evidence="2" key="2">
    <citation type="submission" date="2020-09" db="EMBL/GenBank/DDBJ databases">
        <authorList>
            <person name="Sun Q."/>
            <person name="Ohkuma M."/>
        </authorList>
    </citation>
    <scope>NUCLEOTIDE SEQUENCE</scope>
    <source>
        <strain evidence="2">JCM 4714</strain>
    </source>
</reference>
<gene>
    <name evidence="2" type="ORF">GCM10010339_62190</name>
</gene>
<dbReference type="SUPFAM" id="SSF82171">
    <property type="entry name" value="DPP6 N-terminal domain-like"/>
    <property type="match status" value="1"/>
</dbReference>
<protein>
    <submittedName>
        <fullName evidence="2">Uncharacterized protein</fullName>
    </submittedName>
</protein>
<evidence type="ECO:0000313" key="2">
    <source>
        <dbReference type="EMBL" id="GHE09545.1"/>
    </source>
</evidence>
<evidence type="ECO:0000256" key="1">
    <source>
        <dbReference type="SAM" id="Phobius"/>
    </source>
</evidence>
<keyword evidence="3" id="KW-1185">Reference proteome</keyword>
<dbReference type="AlphaFoldDB" id="A0A918YNY1"/>
<accession>A0A918YNY1</accession>
<proteinExistence type="predicted"/>
<dbReference type="InterPro" id="IPR011042">
    <property type="entry name" value="6-blade_b-propeller_TolB-like"/>
</dbReference>
<dbReference type="Pfam" id="PF07676">
    <property type="entry name" value="PD40"/>
    <property type="match status" value="4"/>
</dbReference>
<reference evidence="2" key="1">
    <citation type="journal article" date="2014" name="Int. J. Syst. Evol. Microbiol.">
        <title>Complete genome sequence of Corynebacterium casei LMG S-19264T (=DSM 44701T), isolated from a smear-ripened cheese.</title>
        <authorList>
            <consortium name="US DOE Joint Genome Institute (JGI-PGF)"/>
            <person name="Walter F."/>
            <person name="Albersmeier A."/>
            <person name="Kalinowski J."/>
            <person name="Ruckert C."/>
        </authorList>
    </citation>
    <scope>NUCLEOTIDE SEQUENCE</scope>
    <source>
        <strain evidence="2">JCM 4714</strain>
    </source>
</reference>
<dbReference type="Gene3D" id="2.120.10.30">
    <property type="entry name" value="TolB, C-terminal domain"/>
    <property type="match status" value="2"/>
</dbReference>
<evidence type="ECO:0000313" key="3">
    <source>
        <dbReference type="Proteomes" id="UP000655443"/>
    </source>
</evidence>
<name>A0A918YNY1_9ACTN</name>
<keyword evidence="1" id="KW-0812">Transmembrane</keyword>
<keyword evidence="1" id="KW-1133">Transmembrane helix</keyword>
<feature type="transmembrane region" description="Helical" evidence="1">
    <location>
        <begin position="40"/>
        <end position="64"/>
    </location>
</feature>
<dbReference type="Proteomes" id="UP000655443">
    <property type="component" value="Unassembled WGS sequence"/>
</dbReference>
<dbReference type="EMBL" id="BMVG01000020">
    <property type="protein sequence ID" value="GHE09545.1"/>
    <property type="molecule type" value="Genomic_DNA"/>
</dbReference>
<dbReference type="InterPro" id="IPR011659">
    <property type="entry name" value="WD40"/>
</dbReference>